<evidence type="ECO:0000313" key="8">
    <source>
        <dbReference type="EMBL" id="KAJ3578665.1"/>
    </source>
</evidence>
<dbReference type="InterPro" id="IPR049326">
    <property type="entry name" value="Rhodopsin_dom_fungi"/>
</dbReference>
<reference evidence="8" key="1">
    <citation type="submission" date="2022-07" db="EMBL/GenBank/DDBJ databases">
        <title>Genome Sequence of Xylaria arbuscula.</title>
        <authorList>
            <person name="Buettner E."/>
        </authorList>
    </citation>
    <scope>NUCLEOTIDE SEQUENCE</scope>
    <source>
        <strain evidence="8">VT107</strain>
    </source>
</reference>
<name>A0A9W8TQW7_9PEZI</name>
<proteinExistence type="inferred from homology"/>
<evidence type="ECO:0000256" key="3">
    <source>
        <dbReference type="ARBA" id="ARBA00022989"/>
    </source>
</evidence>
<dbReference type="VEuPathDB" id="FungiDB:F4678DRAFT_232522"/>
<comment type="caution">
    <text evidence="8">The sequence shown here is derived from an EMBL/GenBank/DDBJ whole genome shotgun (WGS) entry which is preliminary data.</text>
</comment>
<dbReference type="PANTHER" id="PTHR33048">
    <property type="entry name" value="PTH11-LIKE INTEGRAL MEMBRANE PROTEIN (AFU_ORTHOLOGUE AFUA_5G11245)"/>
    <property type="match status" value="1"/>
</dbReference>
<comment type="subcellular location">
    <subcellularLocation>
        <location evidence="1">Membrane</location>
        <topology evidence="1">Multi-pass membrane protein</topology>
    </subcellularLocation>
</comment>
<feature type="domain" description="Rhodopsin" evidence="7">
    <location>
        <begin position="45"/>
        <end position="134"/>
    </location>
</feature>
<evidence type="ECO:0000256" key="2">
    <source>
        <dbReference type="ARBA" id="ARBA00022692"/>
    </source>
</evidence>
<dbReference type="GO" id="GO:0016020">
    <property type="term" value="C:membrane"/>
    <property type="evidence" value="ECO:0007669"/>
    <property type="project" value="UniProtKB-SubCell"/>
</dbReference>
<comment type="similarity">
    <text evidence="5">Belongs to the SAT4 family.</text>
</comment>
<keyword evidence="9" id="KW-1185">Reference proteome</keyword>
<evidence type="ECO:0000256" key="6">
    <source>
        <dbReference type="SAM" id="Phobius"/>
    </source>
</evidence>
<feature type="transmembrane region" description="Helical" evidence="6">
    <location>
        <begin position="28"/>
        <end position="49"/>
    </location>
</feature>
<evidence type="ECO:0000313" key="9">
    <source>
        <dbReference type="Proteomes" id="UP001148614"/>
    </source>
</evidence>
<evidence type="ECO:0000256" key="5">
    <source>
        <dbReference type="ARBA" id="ARBA00038359"/>
    </source>
</evidence>
<dbReference type="PANTHER" id="PTHR33048:SF47">
    <property type="entry name" value="INTEGRAL MEMBRANE PROTEIN-RELATED"/>
    <property type="match status" value="1"/>
</dbReference>
<evidence type="ECO:0000256" key="1">
    <source>
        <dbReference type="ARBA" id="ARBA00004141"/>
    </source>
</evidence>
<keyword evidence="4 6" id="KW-0472">Membrane</keyword>
<dbReference type="EMBL" id="JANPWZ010000184">
    <property type="protein sequence ID" value="KAJ3578665.1"/>
    <property type="molecule type" value="Genomic_DNA"/>
</dbReference>
<dbReference type="Pfam" id="PF20684">
    <property type="entry name" value="Fung_rhodopsin"/>
    <property type="match status" value="1"/>
</dbReference>
<dbReference type="InterPro" id="IPR052337">
    <property type="entry name" value="SAT4-like"/>
</dbReference>
<gene>
    <name evidence="8" type="ORF">NPX13_g1900</name>
</gene>
<keyword evidence="2 6" id="KW-0812">Transmembrane</keyword>
<protein>
    <recommendedName>
        <fullName evidence="7">Rhodopsin domain-containing protein</fullName>
    </recommendedName>
</protein>
<keyword evidence="3 6" id="KW-1133">Transmembrane helix</keyword>
<evidence type="ECO:0000256" key="4">
    <source>
        <dbReference type="ARBA" id="ARBA00023136"/>
    </source>
</evidence>
<dbReference type="AlphaFoldDB" id="A0A9W8TQW7"/>
<feature type="transmembrane region" description="Helical" evidence="6">
    <location>
        <begin position="61"/>
        <end position="81"/>
    </location>
</feature>
<evidence type="ECO:0000259" key="7">
    <source>
        <dbReference type="Pfam" id="PF20684"/>
    </source>
</evidence>
<sequence length="405" mass="45104">MDPDKPALAPPPGIQSNFDNPPNENVQAHIGIAICIFIVFVGGSLRAYSKIVCMKQVRLEDYVGLVALAPYIAFIYGVYNLMQTVGIYVHQWNVRASEAPAALYIVYVNTSLFQATMATIKSAILLEWMHIFVPHGTKTNHGISSVVFPARKDLAPDNAREVLQHQSALRQQCHVKPSFGYYHPRTSSEDNMEAQNVDAEENRGIPCICCWGDVWIPKSFTVQLKYDTDASYSATLVGGARLARAVIYYLSNDNIYNVSAVFLWCTAELSTSFLVFCLPAIPKIFSSDNWISQLASRLQSRLSFLKTRTTNASGNRKASTWKSSAFSGGSTSEAGWDQPPHLAYEQHGFVSYYADPNNPNAIRSYVHYNPNLQPPGPYYQAPWPSVPSVAMNRHNPTTSWYEEGP</sequence>
<dbReference type="Proteomes" id="UP001148614">
    <property type="component" value="Unassembled WGS sequence"/>
</dbReference>
<organism evidence="8 9">
    <name type="scientific">Xylaria arbuscula</name>
    <dbReference type="NCBI Taxonomy" id="114810"/>
    <lineage>
        <taxon>Eukaryota</taxon>
        <taxon>Fungi</taxon>
        <taxon>Dikarya</taxon>
        <taxon>Ascomycota</taxon>
        <taxon>Pezizomycotina</taxon>
        <taxon>Sordariomycetes</taxon>
        <taxon>Xylariomycetidae</taxon>
        <taxon>Xylariales</taxon>
        <taxon>Xylariaceae</taxon>
        <taxon>Xylaria</taxon>
    </lineage>
</organism>
<accession>A0A9W8TQW7</accession>